<dbReference type="CDD" id="cd01400">
    <property type="entry name" value="6PGL"/>
    <property type="match status" value="1"/>
</dbReference>
<dbReference type="Proteomes" id="UP001501358">
    <property type="component" value="Unassembled WGS sequence"/>
</dbReference>
<comment type="pathway">
    <text evidence="3 7">Carbohydrate degradation; pentose phosphate pathway; D-ribulose 5-phosphate from D-glucose 6-phosphate (oxidative stage): step 2/3.</text>
</comment>
<dbReference type="RefSeq" id="WP_344382095.1">
    <property type="nucleotide sequence ID" value="NZ_BAAATA010000005.1"/>
</dbReference>
<dbReference type="EC" id="3.1.1.31" evidence="5 7"/>
<reference evidence="9 10" key="1">
    <citation type="journal article" date="2019" name="Int. J. Syst. Evol. Microbiol.">
        <title>The Global Catalogue of Microorganisms (GCM) 10K type strain sequencing project: providing services to taxonomists for standard genome sequencing and annotation.</title>
        <authorList>
            <consortium name="The Broad Institute Genomics Platform"/>
            <consortium name="The Broad Institute Genome Sequencing Center for Infectious Disease"/>
            <person name="Wu L."/>
            <person name="Ma J."/>
        </authorList>
    </citation>
    <scope>NUCLEOTIDE SEQUENCE [LARGE SCALE GENOMIC DNA]</scope>
    <source>
        <strain evidence="9 10">JCM 6307</strain>
    </source>
</reference>
<dbReference type="PANTHER" id="PTHR11054">
    <property type="entry name" value="6-PHOSPHOGLUCONOLACTONASE"/>
    <property type="match status" value="1"/>
</dbReference>
<evidence type="ECO:0000256" key="1">
    <source>
        <dbReference type="ARBA" id="ARBA00000832"/>
    </source>
</evidence>
<feature type="domain" description="Glucosamine/galactosamine-6-phosphate isomerase" evidence="8">
    <location>
        <begin position="13"/>
        <end position="247"/>
    </location>
</feature>
<dbReference type="InterPro" id="IPR006148">
    <property type="entry name" value="Glc/Gal-6P_isomerase"/>
</dbReference>
<comment type="similarity">
    <text evidence="4 7">Belongs to the glucosamine/galactosamine-6-phosphate isomerase family. 6-phosphogluconolactonase subfamily.</text>
</comment>
<dbReference type="InterPro" id="IPR005900">
    <property type="entry name" value="6-phosphogluconolactonase_DevB"/>
</dbReference>
<evidence type="ECO:0000313" key="10">
    <source>
        <dbReference type="Proteomes" id="UP001501358"/>
    </source>
</evidence>
<accession>A0ABN3L916</accession>
<comment type="caution">
    <text evidence="9">The sequence shown here is derived from an EMBL/GenBank/DDBJ whole genome shotgun (WGS) entry which is preliminary data.</text>
</comment>
<sequence length="267" mass="27626">MTDPATSIVVHRDKELMARAAAARLITRLVDAQAARGTASAVLTGGRNGNALLAAVAQSPARDAVDWSRLDLWWGDERFLPEGDPERNEVQARQALLDAVGVDPARVHPMPAAGGRFGDDPEAAAEAYAAELAEAARAGAGAGAPAGPVPAFDVLLLGVGPDTHVASLFPEHPGVRETERYVVGVHGAPKPPPTRVSLTLPAIRAAREVWLLAAGEDKAGAVGLALSRAGELQAPAAGARGSERTLWLLDRPAAAHLPDSVRPALLV</sequence>
<evidence type="ECO:0000259" key="8">
    <source>
        <dbReference type="Pfam" id="PF01182"/>
    </source>
</evidence>
<dbReference type="NCBIfam" id="TIGR01198">
    <property type="entry name" value="pgl"/>
    <property type="match status" value="1"/>
</dbReference>
<keyword evidence="7" id="KW-0378">Hydrolase</keyword>
<proteinExistence type="inferred from homology"/>
<dbReference type="Gene3D" id="3.40.50.1360">
    <property type="match status" value="1"/>
</dbReference>
<evidence type="ECO:0000313" key="9">
    <source>
        <dbReference type="EMBL" id="GAA2477830.1"/>
    </source>
</evidence>
<evidence type="ECO:0000256" key="4">
    <source>
        <dbReference type="ARBA" id="ARBA00010662"/>
    </source>
</evidence>
<dbReference type="SUPFAM" id="SSF100950">
    <property type="entry name" value="NagB/RpiA/CoA transferase-like"/>
    <property type="match status" value="1"/>
</dbReference>
<dbReference type="InterPro" id="IPR039104">
    <property type="entry name" value="6PGL"/>
</dbReference>
<evidence type="ECO:0000256" key="3">
    <source>
        <dbReference type="ARBA" id="ARBA00004961"/>
    </source>
</evidence>
<name>A0ABN3L916_9ACTN</name>
<keyword evidence="10" id="KW-1185">Reference proteome</keyword>
<dbReference type="InterPro" id="IPR037171">
    <property type="entry name" value="NagB/RpiA_transferase-like"/>
</dbReference>
<evidence type="ECO:0000256" key="7">
    <source>
        <dbReference type="RuleBase" id="RU365095"/>
    </source>
</evidence>
<dbReference type="EMBL" id="BAAATA010000005">
    <property type="protein sequence ID" value="GAA2477830.1"/>
    <property type="molecule type" value="Genomic_DNA"/>
</dbReference>
<gene>
    <name evidence="7 9" type="primary">pgl</name>
    <name evidence="9" type="ORF">GCM10010406_12470</name>
</gene>
<organism evidence="9 10">
    <name type="scientific">Streptomyces thermolineatus</name>
    <dbReference type="NCBI Taxonomy" id="44033"/>
    <lineage>
        <taxon>Bacteria</taxon>
        <taxon>Bacillati</taxon>
        <taxon>Actinomycetota</taxon>
        <taxon>Actinomycetes</taxon>
        <taxon>Kitasatosporales</taxon>
        <taxon>Streptomycetaceae</taxon>
        <taxon>Streptomyces</taxon>
    </lineage>
</organism>
<protein>
    <recommendedName>
        <fullName evidence="6 7">6-phosphogluconolactonase</fullName>
        <shortName evidence="7">6PGL</shortName>
        <ecNumber evidence="5 7">3.1.1.31</ecNumber>
    </recommendedName>
</protein>
<dbReference type="PANTHER" id="PTHR11054:SF0">
    <property type="entry name" value="6-PHOSPHOGLUCONOLACTONASE"/>
    <property type="match status" value="1"/>
</dbReference>
<comment type="function">
    <text evidence="2 7">Hydrolysis of 6-phosphogluconolactone to 6-phosphogluconate.</text>
</comment>
<evidence type="ECO:0000256" key="5">
    <source>
        <dbReference type="ARBA" id="ARBA00013198"/>
    </source>
</evidence>
<evidence type="ECO:0000256" key="6">
    <source>
        <dbReference type="ARBA" id="ARBA00020337"/>
    </source>
</evidence>
<comment type="catalytic activity">
    <reaction evidence="1 7">
        <text>6-phospho-D-glucono-1,5-lactone + H2O = 6-phospho-D-gluconate + H(+)</text>
        <dbReference type="Rhea" id="RHEA:12556"/>
        <dbReference type="ChEBI" id="CHEBI:15377"/>
        <dbReference type="ChEBI" id="CHEBI:15378"/>
        <dbReference type="ChEBI" id="CHEBI:57955"/>
        <dbReference type="ChEBI" id="CHEBI:58759"/>
        <dbReference type="EC" id="3.1.1.31"/>
    </reaction>
</comment>
<evidence type="ECO:0000256" key="2">
    <source>
        <dbReference type="ARBA" id="ARBA00002681"/>
    </source>
</evidence>
<dbReference type="Pfam" id="PF01182">
    <property type="entry name" value="Glucosamine_iso"/>
    <property type="match status" value="1"/>
</dbReference>